<evidence type="ECO:0000256" key="3">
    <source>
        <dbReference type="SAM" id="Coils"/>
    </source>
</evidence>
<dbReference type="EMBL" id="KV453842">
    <property type="protein sequence ID" value="ODV90387.1"/>
    <property type="molecule type" value="Genomic_DNA"/>
</dbReference>
<reference evidence="5" key="1">
    <citation type="submission" date="2016-02" db="EMBL/GenBank/DDBJ databases">
        <title>Comparative genomics of biotechnologically important yeasts.</title>
        <authorList>
            <consortium name="DOE Joint Genome Institute"/>
            <person name="Riley R."/>
            <person name="Haridas S."/>
            <person name="Wolfe K.H."/>
            <person name="Lopes M.R."/>
            <person name="Hittinger C.T."/>
            <person name="Goker M."/>
            <person name="Salamov A."/>
            <person name="Wisecaver J."/>
            <person name="Long T.M."/>
            <person name="Aerts A.L."/>
            <person name="Barry K."/>
            <person name="Choi C."/>
            <person name="Clum A."/>
            <person name="Coughlan A.Y."/>
            <person name="Deshpande S."/>
            <person name="Douglass A.P."/>
            <person name="Hanson S.J."/>
            <person name="Klenk H.-P."/>
            <person name="Labutti K."/>
            <person name="Lapidus A."/>
            <person name="Lindquist E."/>
            <person name="Lipzen A."/>
            <person name="Meier-Kolthoff J.P."/>
            <person name="Ohm R.A."/>
            <person name="Otillar R.P."/>
            <person name="Pangilinan J."/>
            <person name="Peng Y."/>
            <person name="Rokas A."/>
            <person name="Rosa C.A."/>
            <person name="Scheuner C."/>
            <person name="Sibirny A.A."/>
            <person name="Slot J.C."/>
            <person name="Stielow J.B."/>
            <person name="Sun H."/>
            <person name="Kurtzman C.P."/>
            <person name="Blackwell M."/>
            <person name="Jeffries T.W."/>
            <person name="Grigoriev I.V."/>
        </authorList>
    </citation>
    <scope>NUCLEOTIDE SEQUENCE [LARGE SCALE GENOMIC DNA]</scope>
    <source>
        <strain evidence="5">NRRL Y-17796</strain>
    </source>
</reference>
<sequence length="120" mass="13343">MADDRRPPPADLQRQYDEFKSKLEQINLKISELDAESADHAVVIKTLTAVPPDRKAYRLIGGILTEGTVETVLPAVKANKEGIEKVIVQLKSELSRAEKDLASWQAKHKVQIVRDPTAAM</sequence>
<dbReference type="InterPro" id="IPR027235">
    <property type="entry name" value="PFD2"/>
</dbReference>
<dbReference type="SUPFAM" id="SSF46579">
    <property type="entry name" value="Prefoldin"/>
    <property type="match status" value="1"/>
</dbReference>
<dbReference type="GO" id="GO:0007021">
    <property type="term" value="P:tubulin complex assembly"/>
    <property type="evidence" value="ECO:0007669"/>
    <property type="project" value="EnsemblFungi"/>
</dbReference>
<dbReference type="GO" id="GO:0015631">
    <property type="term" value="F:tubulin binding"/>
    <property type="evidence" value="ECO:0007669"/>
    <property type="project" value="EnsemblFungi"/>
</dbReference>
<dbReference type="InterPro" id="IPR002777">
    <property type="entry name" value="PFD_beta-like"/>
</dbReference>
<protein>
    <recommendedName>
        <fullName evidence="6">Prefoldin subunit 2</fullName>
    </recommendedName>
</protein>
<evidence type="ECO:0000313" key="4">
    <source>
        <dbReference type="EMBL" id="ODV90387.1"/>
    </source>
</evidence>
<keyword evidence="5" id="KW-1185">Reference proteome</keyword>
<dbReference type="GO" id="GO:0006457">
    <property type="term" value="P:protein folding"/>
    <property type="evidence" value="ECO:0007669"/>
    <property type="project" value="InterPro"/>
</dbReference>
<evidence type="ECO:0008006" key="6">
    <source>
        <dbReference type="Google" id="ProtNLM"/>
    </source>
</evidence>
<dbReference type="AlphaFoldDB" id="A0A1E4TFA5"/>
<name>A0A1E4TFA5_9ASCO</name>
<dbReference type="FunFam" id="1.10.287.370:FF:000002">
    <property type="entry name" value="Prefoldin subunit 2"/>
    <property type="match status" value="1"/>
</dbReference>
<gene>
    <name evidence="4" type="ORF">CANCADRAFT_2114</name>
</gene>
<accession>A0A1E4TFA5</accession>
<dbReference type="GO" id="GO:0051082">
    <property type="term" value="F:unfolded protein binding"/>
    <property type="evidence" value="ECO:0007669"/>
    <property type="project" value="InterPro"/>
</dbReference>
<feature type="coiled-coil region" evidence="3">
    <location>
        <begin position="80"/>
        <end position="107"/>
    </location>
</feature>
<dbReference type="CDD" id="cd23163">
    <property type="entry name" value="Prefoldin_2"/>
    <property type="match status" value="1"/>
</dbReference>
<dbReference type="InterPro" id="IPR009053">
    <property type="entry name" value="Prefoldin"/>
</dbReference>
<keyword evidence="2" id="KW-0143">Chaperone</keyword>
<evidence type="ECO:0000256" key="2">
    <source>
        <dbReference type="ARBA" id="ARBA00023186"/>
    </source>
</evidence>
<evidence type="ECO:0000256" key="1">
    <source>
        <dbReference type="ARBA" id="ARBA00008045"/>
    </source>
</evidence>
<dbReference type="PANTHER" id="PTHR13303">
    <property type="entry name" value="PREFOLDIN SUBUNIT 2"/>
    <property type="match status" value="1"/>
</dbReference>
<evidence type="ECO:0000313" key="5">
    <source>
        <dbReference type="Proteomes" id="UP000095023"/>
    </source>
</evidence>
<dbReference type="OrthoDB" id="29646at2759"/>
<proteinExistence type="inferred from homology"/>
<dbReference type="Proteomes" id="UP000095023">
    <property type="component" value="Unassembled WGS sequence"/>
</dbReference>
<dbReference type="GO" id="GO:0005737">
    <property type="term" value="C:cytoplasm"/>
    <property type="evidence" value="ECO:0007669"/>
    <property type="project" value="EnsemblFungi"/>
</dbReference>
<keyword evidence="3" id="KW-0175">Coiled coil</keyword>
<organism evidence="4 5">
    <name type="scientific">Tortispora caseinolytica NRRL Y-17796</name>
    <dbReference type="NCBI Taxonomy" id="767744"/>
    <lineage>
        <taxon>Eukaryota</taxon>
        <taxon>Fungi</taxon>
        <taxon>Dikarya</taxon>
        <taxon>Ascomycota</taxon>
        <taxon>Saccharomycotina</taxon>
        <taxon>Trigonopsidomycetes</taxon>
        <taxon>Trigonopsidales</taxon>
        <taxon>Trigonopsidaceae</taxon>
        <taxon>Tortispora</taxon>
    </lineage>
</organism>
<comment type="similarity">
    <text evidence="1">Belongs to the prefoldin subunit beta family.</text>
</comment>
<dbReference type="Gene3D" id="1.10.287.370">
    <property type="match status" value="1"/>
</dbReference>
<dbReference type="GO" id="GO:0016272">
    <property type="term" value="C:prefoldin complex"/>
    <property type="evidence" value="ECO:0007669"/>
    <property type="project" value="EnsemblFungi"/>
</dbReference>
<dbReference type="Pfam" id="PF01920">
    <property type="entry name" value="Prefoldin_2"/>
    <property type="match status" value="1"/>
</dbReference>